<evidence type="ECO:0000313" key="2">
    <source>
        <dbReference type="Proteomes" id="UP000053641"/>
    </source>
</evidence>
<sequence length="66" mass="7883">FFFFKKGFTPSRKKKRFTNKITASVNSPEERWYDNINPNITLFNSPIKHWKKKKEPTVSALTLCYI</sequence>
<reference evidence="1 2" key="1">
    <citation type="submission" date="2014-06" db="EMBL/GenBank/DDBJ databases">
        <title>Genome evolution of avian class.</title>
        <authorList>
            <person name="Zhang G."/>
            <person name="Li C."/>
        </authorList>
    </citation>
    <scope>NUCLEOTIDE SEQUENCE [LARGE SCALE GENOMIC DNA]</scope>
    <source>
        <strain evidence="1">BGI_N309</strain>
    </source>
</reference>
<accession>A0A099ZIL7</accession>
<dbReference type="EMBL" id="KL893445">
    <property type="protein sequence ID" value="KGL80823.1"/>
    <property type="molecule type" value="Genomic_DNA"/>
</dbReference>
<proteinExistence type="predicted"/>
<feature type="non-terminal residue" evidence="1">
    <location>
        <position position="1"/>
    </location>
</feature>
<feature type="non-terminal residue" evidence="1">
    <location>
        <position position="66"/>
    </location>
</feature>
<name>A0A099ZIL7_TINGU</name>
<dbReference type="AlphaFoldDB" id="A0A099ZIL7"/>
<gene>
    <name evidence="1" type="ORF">N309_02868</name>
</gene>
<keyword evidence="2" id="KW-1185">Reference proteome</keyword>
<dbReference type="Proteomes" id="UP000053641">
    <property type="component" value="Unassembled WGS sequence"/>
</dbReference>
<protein>
    <submittedName>
        <fullName evidence="1">Uncharacterized protein</fullName>
    </submittedName>
</protein>
<organism evidence="1 2">
    <name type="scientific">Tinamus guttatus</name>
    <name type="common">White-throated tinamou</name>
    <dbReference type="NCBI Taxonomy" id="94827"/>
    <lineage>
        <taxon>Eukaryota</taxon>
        <taxon>Metazoa</taxon>
        <taxon>Chordata</taxon>
        <taxon>Craniata</taxon>
        <taxon>Vertebrata</taxon>
        <taxon>Euteleostomi</taxon>
        <taxon>Archelosauria</taxon>
        <taxon>Archosauria</taxon>
        <taxon>Dinosauria</taxon>
        <taxon>Saurischia</taxon>
        <taxon>Theropoda</taxon>
        <taxon>Coelurosauria</taxon>
        <taxon>Aves</taxon>
        <taxon>Palaeognathae</taxon>
        <taxon>Tinamiformes</taxon>
        <taxon>Tinamidae</taxon>
        <taxon>Tinamus</taxon>
    </lineage>
</organism>
<evidence type="ECO:0000313" key="1">
    <source>
        <dbReference type="EMBL" id="KGL80823.1"/>
    </source>
</evidence>